<dbReference type="InterPro" id="IPR002695">
    <property type="entry name" value="PurH-like"/>
</dbReference>
<reference evidence="12 13" key="1">
    <citation type="submission" date="2018-09" db="EMBL/GenBank/DDBJ databases">
        <authorList>
            <consortium name="Pathogen Informatics"/>
        </authorList>
    </citation>
    <scope>NUCLEOTIDE SEQUENCE [LARGE SCALE GENOMIC DNA]</scope>
    <source>
        <strain evidence="12 13">OH-22767</strain>
    </source>
</reference>
<evidence type="ECO:0000256" key="1">
    <source>
        <dbReference type="ARBA" id="ARBA00004844"/>
    </source>
</evidence>
<dbReference type="NCBIfam" id="TIGR00355">
    <property type="entry name" value="purH"/>
    <property type="match status" value="1"/>
</dbReference>
<dbReference type="PANTHER" id="PTHR11692:SF0">
    <property type="entry name" value="BIFUNCTIONAL PURINE BIOSYNTHESIS PROTEIN ATIC"/>
    <property type="match status" value="1"/>
</dbReference>
<dbReference type="FunFam" id="3.40.140.20:FF:000001">
    <property type="entry name" value="Bifunctional purine biosynthesis protein PurH"/>
    <property type="match status" value="1"/>
</dbReference>
<dbReference type="Pfam" id="PF01808">
    <property type="entry name" value="AICARFT_IMPCHas"/>
    <property type="match status" value="1"/>
</dbReference>
<evidence type="ECO:0000256" key="6">
    <source>
        <dbReference type="ARBA" id="ARBA00022801"/>
    </source>
</evidence>
<evidence type="ECO:0000256" key="3">
    <source>
        <dbReference type="ARBA" id="ARBA00007667"/>
    </source>
</evidence>
<evidence type="ECO:0000256" key="10">
    <source>
        <dbReference type="HAMAP-Rule" id="MF_00139"/>
    </source>
</evidence>
<dbReference type="GO" id="GO:0005829">
    <property type="term" value="C:cytosol"/>
    <property type="evidence" value="ECO:0007669"/>
    <property type="project" value="TreeGrafter"/>
</dbReference>
<dbReference type="Gene3D" id="3.40.140.20">
    <property type="match status" value="2"/>
</dbReference>
<dbReference type="EC" id="3.5.4.10" evidence="10"/>
<organism evidence="12 13">
    <name type="scientific">Candidatus Ornithobacterium hominis</name>
    <dbReference type="NCBI Taxonomy" id="2497989"/>
    <lineage>
        <taxon>Bacteria</taxon>
        <taxon>Pseudomonadati</taxon>
        <taxon>Bacteroidota</taxon>
        <taxon>Flavobacteriia</taxon>
        <taxon>Flavobacteriales</taxon>
        <taxon>Weeksellaceae</taxon>
        <taxon>Ornithobacterium</taxon>
    </lineage>
</organism>
<evidence type="ECO:0000256" key="2">
    <source>
        <dbReference type="ARBA" id="ARBA00004954"/>
    </source>
</evidence>
<evidence type="ECO:0000256" key="5">
    <source>
        <dbReference type="ARBA" id="ARBA00022755"/>
    </source>
</evidence>
<comment type="pathway">
    <text evidence="1 10">Purine metabolism; IMP biosynthesis via de novo pathway; IMP from 5-formamido-1-(5-phospho-D-ribosyl)imidazole-4-carboxamide: step 1/1.</text>
</comment>
<evidence type="ECO:0000256" key="9">
    <source>
        <dbReference type="ARBA" id="ARBA00050687"/>
    </source>
</evidence>
<keyword evidence="7 10" id="KW-0511">Multifunctional enzyme</keyword>
<dbReference type="RefSeq" id="WP_119058817.1">
    <property type="nucleotide sequence ID" value="NZ_UNSC01000001.1"/>
</dbReference>
<proteinExistence type="inferred from homology"/>
<dbReference type="PANTHER" id="PTHR11692">
    <property type="entry name" value="BIFUNCTIONAL PURINE BIOSYNTHESIS PROTEIN PURH"/>
    <property type="match status" value="1"/>
</dbReference>
<dbReference type="FunFam" id="3.40.50.1380:FF:000001">
    <property type="entry name" value="Bifunctional purine biosynthesis protein PurH"/>
    <property type="match status" value="1"/>
</dbReference>
<dbReference type="PROSITE" id="PS51855">
    <property type="entry name" value="MGS"/>
    <property type="match status" value="1"/>
</dbReference>
<dbReference type="EC" id="2.1.2.3" evidence="10"/>
<dbReference type="Proteomes" id="UP000262142">
    <property type="component" value="Unassembled WGS sequence"/>
</dbReference>
<evidence type="ECO:0000259" key="11">
    <source>
        <dbReference type="PROSITE" id="PS51855"/>
    </source>
</evidence>
<protein>
    <recommendedName>
        <fullName evidence="10">Bifunctional purine biosynthesis protein PurH</fullName>
    </recommendedName>
    <domain>
        <recommendedName>
            <fullName evidence="10">Phosphoribosylaminoimidazolecarboxamide formyltransferase</fullName>
            <ecNumber evidence="10">2.1.2.3</ecNumber>
        </recommendedName>
        <alternativeName>
            <fullName evidence="10">AICAR transformylase</fullName>
        </alternativeName>
    </domain>
    <domain>
        <recommendedName>
            <fullName evidence="10">IMP cyclohydrolase</fullName>
            <ecNumber evidence="10">3.5.4.10</ecNumber>
        </recommendedName>
        <alternativeName>
            <fullName evidence="10">ATIC</fullName>
        </alternativeName>
        <alternativeName>
            <fullName evidence="10">IMP synthase</fullName>
        </alternativeName>
        <alternativeName>
            <fullName evidence="10">Inosinicase</fullName>
        </alternativeName>
    </domain>
</protein>
<dbReference type="EMBL" id="UNSC01000001">
    <property type="protein sequence ID" value="SZD71158.1"/>
    <property type="molecule type" value="Genomic_DNA"/>
</dbReference>
<dbReference type="Pfam" id="PF02142">
    <property type="entry name" value="MGS"/>
    <property type="match status" value="1"/>
</dbReference>
<comment type="pathway">
    <text evidence="2 10">Purine metabolism; IMP biosynthesis via de novo pathway; 5-formamido-1-(5-phospho-D-ribosyl)imidazole-4-carboxamide from 5-amino-1-(5-phospho-D-ribosyl)imidazole-4-carboxamide (10-formyl THF route): step 1/1.</text>
</comment>
<evidence type="ECO:0000313" key="12">
    <source>
        <dbReference type="EMBL" id="SZD71158.1"/>
    </source>
</evidence>
<dbReference type="NCBIfam" id="NF002049">
    <property type="entry name" value="PRK00881.1"/>
    <property type="match status" value="1"/>
</dbReference>
<dbReference type="Gene3D" id="3.40.50.1380">
    <property type="entry name" value="Methylglyoxal synthase-like domain"/>
    <property type="match status" value="1"/>
</dbReference>
<dbReference type="PIRSF" id="PIRSF000414">
    <property type="entry name" value="AICARFT_IMPCHas"/>
    <property type="match status" value="1"/>
</dbReference>
<dbReference type="InterPro" id="IPR024051">
    <property type="entry name" value="AICAR_Tfase_dup_dom_sf"/>
</dbReference>
<keyword evidence="5 10" id="KW-0658">Purine biosynthesis</keyword>
<keyword evidence="6 10" id="KW-0378">Hydrolase</keyword>
<dbReference type="OrthoDB" id="9802065at2"/>
<dbReference type="InterPro" id="IPR011607">
    <property type="entry name" value="MGS-like_dom"/>
</dbReference>
<dbReference type="FunFam" id="3.40.140.20:FF:000002">
    <property type="entry name" value="Bifunctional purine biosynthesis protein PurH"/>
    <property type="match status" value="1"/>
</dbReference>
<dbReference type="InterPro" id="IPR016193">
    <property type="entry name" value="Cytidine_deaminase-like"/>
</dbReference>
<comment type="catalytic activity">
    <reaction evidence="8 10">
        <text>(6R)-10-formyltetrahydrofolate + 5-amino-1-(5-phospho-beta-D-ribosyl)imidazole-4-carboxamide = 5-formamido-1-(5-phospho-D-ribosyl)imidazole-4-carboxamide + (6S)-5,6,7,8-tetrahydrofolate</text>
        <dbReference type="Rhea" id="RHEA:22192"/>
        <dbReference type="ChEBI" id="CHEBI:57453"/>
        <dbReference type="ChEBI" id="CHEBI:58467"/>
        <dbReference type="ChEBI" id="CHEBI:58475"/>
        <dbReference type="ChEBI" id="CHEBI:195366"/>
        <dbReference type="EC" id="2.1.2.3"/>
    </reaction>
</comment>
<comment type="similarity">
    <text evidence="3 10">Belongs to the PurH family.</text>
</comment>
<gene>
    <name evidence="10 12" type="primary">purH</name>
    <name evidence="12" type="ORF">SAMEA104719789_00253</name>
</gene>
<dbReference type="SUPFAM" id="SSF53927">
    <property type="entry name" value="Cytidine deaminase-like"/>
    <property type="match status" value="1"/>
</dbReference>
<dbReference type="InterPro" id="IPR036914">
    <property type="entry name" value="MGS-like_dom_sf"/>
</dbReference>
<keyword evidence="4 10" id="KW-0808">Transferase</keyword>
<name>A0A383TV98_9FLAO</name>
<dbReference type="GO" id="GO:0006189">
    <property type="term" value="P:'de novo' IMP biosynthetic process"/>
    <property type="evidence" value="ECO:0007669"/>
    <property type="project" value="UniProtKB-UniRule"/>
</dbReference>
<accession>A0A383TV98</accession>
<comment type="catalytic activity">
    <reaction evidence="9 10">
        <text>IMP + H2O = 5-formamido-1-(5-phospho-D-ribosyl)imidazole-4-carboxamide</text>
        <dbReference type="Rhea" id="RHEA:18445"/>
        <dbReference type="ChEBI" id="CHEBI:15377"/>
        <dbReference type="ChEBI" id="CHEBI:58053"/>
        <dbReference type="ChEBI" id="CHEBI:58467"/>
        <dbReference type="EC" id="3.5.4.10"/>
    </reaction>
</comment>
<feature type="domain" description="MGS-like" evidence="11">
    <location>
        <begin position="1"/>
        <end position="143"/>
    </location>
</feature>
<dbReference type="GO" id="GO:0003937">
    <property type="term" value="F:IMP cyclohydrolase activity"/>
    <property type="evidence" value="ECO:0007669"/>
    <property type="project" value="UniProtKB-UniRule"/>
</dbReference>
<dbReference type="SMART" id="SM00798">
    <property type="entry name" value="AICARFT_IMPCHas"/>
    <property type="match status" value="1"/>
</dbReference>
<dbReference type="UniPathway" id="UPA00074">
    <property type="reaction ID" value="UER00133"/>
</dbReference>
<dbReference type="CDD" id="cd01421">
    <property type="entry name" value="IMPCH"/>
    <property type="match status" value="1"/>
</dbReference>
<sequence>MKTALISVSDKTNIEYFAQKLIENNYRLLSTGGTYHHLKKGGLDVTEVAEITGFPEILDGRVKTLHPHIHGGILARRSKPDDLTKLQELGIGTIDLVVVNLYPFFENADKNLTDSDLAEFIDIGGPTMLRSAAKSYFDVAVVTDLNDYGKIIQELEETKEISFTTRKTLAGKVFNLTSAYDAAIAKKLLNEDFPEYFNLSYKKHSVLRYGENPHQSAAYYTATTGGGSLKDFEQIQGKELSFNNLRDFDLAWNVVRSFNHTACCAVKHSTPCGVALDENLLKAYKKAHDADPISIFGGIVAFNRKVTKEVAEKCNEIFLEIVVAPDFEKEALDEFSKKKNLRLIKIRNFEQTKTSIIPVDGGLLVQDKDLAFTQQFDLVTDRKPTPQQLEDLKFALQVIKNVKSNAIVVANQLQTLGIGTGQTNRIWAAQQAINRAKEKREDGLVLASDAFFPFPDVVEYAAEQGVEAIIQPGGSLNDPKVIEKANELNIAMVVTGMRHFLH</sequence>
<evidence type="ECO:0000256" key="8">
    <source>
        <dbReference type="ARBA" id="ARBA00050488"/>
    </source>
</evidence>
<dbReference type="AlphaFoldDB" id="A0A383TV98"/>
<evidence type="ECO:0000256" key="7">
    <source>
        <dbReference type="ARBA" id="ARBA00023268"/>
    </source>
</evidence>
<dbReference type="HAMAP" id="MF_00139">
    <property type="entry name" value="PurH"/>
    <property type="match status" value="1"/>
</dbReference>
<evidence type="ECO:0000313" key="13">
    <source>
        <dbReference type="Proteomes" id="UP000262142"/>
    </source>
</evidence>
<dbReference type="GO" id="GO:0004643">
    <property type="term" value="F:phosphoribosylaminoimidazolecarboxamide formyltransferase activity"/>
    <property type="evidence" value="ECO:0007669"/>
    <property type="project" value="UniProtKB-UniRule"/>
</dbReference>
<comment type="domain">
    <text evidence="10">The IMP cyclohydrolase activity resides in the N-terminal region.</text>
</comment>
<keyword evidence="13" id="KW-1185">Reference proteome</keyword>
<dbReference type="SUPFAM" id="SSF52335">
    <property type="entry name" value="Methylglyoxal synthase-like"/>
    <property type="match status" value="1"/>
</dbReference>
<dbReference type="SMART" id="SM00851">
    <property type="entry name" value="MGS"/>
    <property type="match status" value="1"/>
</dbReference>
<evidence type="ECO:0000256" key="4">
    <source>
        <dbReference type="ARBA" id="ARBA00022679"/>
    </source>
</evidence>